<accession>A0A0C5BXP9</accession>
<dbReference type="RefSeq" id="WP_182126672.1">
    <property type="nucleotide sequence ID" value="NZ_CP010868.1"/>
</dbReference>
<reference evidence="1 2" key="3">
    <citation type="journal article" date="2019" name="Int. J. Syst. Evol. Microbiol.">
        <title>Nitrosopumilus adriaticus sp. nov. and Nitrosopumilus piranensis sp. nov., two ammonia-oxidizing archaea from the Adriatic Sea and members of the class Nitrososphaeria.</title>
        <authorList>
            <person name="Bayer B."/>
            <person name="Vojvoda J."/>
            <person name="Reinthaler T."/>
            <person name="Reyes C."/>
            <person name="Pinto M."/>
            <person name="Herndl G.J."/>
        </authorList>
    </citation>
    <scope>NUCLEOTIDE SEQUENCE [LARGE SCALE GENOMIC DNA]</scope>
    <source>
        <strain evidence="1 2">D3C</strain>
    </source>
</reference>
<organism evidence="1 2">
    <name type="scientific">Nitrosopumilus piranensis</name>
    <dbReference type="NCBI Taxonomy" id="1582439"/>
    <lineage>
        <taxon>Archaea</taxon>
        <taxon>Nitrososphaerota</taxon>
        <taxon>Nitrososphaeria</taxon>
        <taxon>Nitrosopumilales</taxon>
        <taxon>Nitrosopumilaceae</taxon>
        <taxon>Nitrosopumilus</taxon>
    </lineage>
</organism>
<reference evidence="1 2" key="2">
    <citation type="journal article" date="2016" name="ISME J.">
        <title>Physiological and genomic characterization of two novel marine thaumarchaeal strains indicates niche differentiation.</title>
        <authorList>
            <person name="Bayer B."/>
            <person name="Vojvoda J."/>
            <person name="Offre P."/>
            <person name="Alves R.J."/>
            <person name="Elisabeth N.H."/>
            <person name="Garcia J.A."/>
            <person name="Volland J.M."/>
            <person name="Srivastava A."/>
            <person name="Schleper C."/>
            <person name="Herndl G.J."/>
        </authorList>
    </citation>
    <scope>NUCLEOTIDE SEQUENCE [LARGE SCALE GENOMIC DNA]</scope>
    <source>
        <strain evidence="1 2">D3C</strain>
    </source>
</reference>
<dbReference type="PATRIC" id="fig|1582439.9.peg.1917"/>
<dbReference type="Proteomes" id="UP000032027">
    <property type="component" value="Chromosome"/>
</dbReference>
<protein>
    <submittedName>
        <fullName evidence="1">Uncharacterized protein</fullName>
    </submittedName>
</protein>
<evidence type="ECO:0000313" key="1">
    <source>
        <dbReference type="EMBL" id="AJM93071.1"/>
    </source>
</evidence>
<dbReference type="AlphaFoldDB" id="A0A0C5BXP9"/>
<evidence type="ECO:0000313" key="2">
    <source>
        <dbReference type="Proteomes" id="UP000032027"/>
    </source>
</evidence>
<reference evidence="2" key="1">
    <citation type="submission" date="2015-02" db="EMBL/GenBank/DDBJ databases">
        <title>Characterization of two novel Thaumarchaeota isolated from the Northern Adriatic Sea.</title>
        <authorList>
            <person name="Bayer B."/>
            <person name="Vojvoda J."/>
            <person name="Offre P."/>
            <person name="Srivastava A."/>
            <person name="Elisabeth N."/>
            <person name="Garcia J.A.L."/>
            <person name="Schleper C."/>
            <person name="Herndl G.J."/>
        </authorList>
    </citation>
    <scope>NUCLEOTIDE SEQUENCE [LARGE SCALE GENOMIC DNA]</scope>
    <source>
        <strain evidence="2">D3C</strain>
    </source>
</reference>
<dbReference type="KEGG" id="nid:NPIRD3C_1861"/>
<dbReference type="EMBL" id="CP010868">
    <property type="protein sequence ID" value="AJM93071.1"/>
    <property type="molecule type" value="Genomic_DNA"/>
</dbReference>
<name>A0A0C5BXP9_9ARCH</name>
<proteinExistence type="predicted"/>
<dbReference type="STRING" id="1582439.NPIRD3C_1861"/>
<dbReference type="GeneID" id="59166967"/>
<keyword evidence="2" id="KW-1185">Reference proteome</keyword>
<dbReference type="HOGENOM" id="CLU_207599_0_0_2"/>
<gene>
    <name evidence="1" type="ORF">NPIRD3C_1861</name>
</gene>
<dbReference type="OrthoDB" id="6074at2157"/>
<sequence>MNIYDTKSITCKDCGKVIGEVDYDAEIILPRCGQCSNPIPDVKDKMPYLIYH</sequence>